<dbReference type="GO" id="GO:0035098">
    <property type="term" value="C:ESC/E(Z) complex"/>
    <property type="evidence" value="ECO:0007669"/>
    <property type="project" value="TreeGrafter"/>
</dbReference>
<keyword evidence="2" id="KW-0808">Transferase</keyword>
<protein>
    <recommendedName>
        <fullName evidence="12">SET domain-containing protein</fullName>
    </recommendedName>
</protein>
<dbReference type="GO" id="GO:0032259">
    <property type="term" value="P:methylation"/>
    <property type="evidence" value="ECO:0007669"/>
    <property type="project" value="UniProtKB-KW"/>
</dbReference>
<dbReference type="Gene3D" id="2.170.270.10">
    <property type="entry name" value="SET domain"/>
    <property type="match status" value="1"/>
</dbReference>
<evidence type="ECO:0000256" key="5">
    <source>
        <dbReference type="ARBA" id="ARBA00023163"/>
    </source>
</evidence>
<dbReference type="Proteomes" id="UP000054270">
    <property type="component" value="Unassembled WGS sequence"/>
</dbReference>
<feature type="domain" description="SET" evidence="8">
    <location>
        <begin position="486"/>
        <end position="601"/>
    </location>
</feature>
<dbReference type="PANTHER" id="PTHR45747">
    <property type="entry name" value="HISTONE-LYSINE N-METHYLTRANSFERASE E(Z)"/>
    <property type="match status" value="1"/>
</dbReference>
<evidence type="ECO:0000256" key="7">
    <source>
        <dbReference type="SAM" id="MobiDB-lite"/>
    </source>
</evidence>
<name>A0A0D2PC61_HYPSF</name>
<dbReference type="PANTHER" id="PTHR45747:SF4">
    <property type="entry name" value="HISTONE-LYSINE N-METHYLTRANSFERASE E(Z)"/>
    <property type="match status" value="1"/>
</dbReference>
<evidence type="ECO:0000256" key="1">
    <source>
        <dbReference type="ARBA" id="ARBA00022603"/>
    </source>
</evidence>
<dbReference type="InterPro" id="IPR026489">
    <property type="entry name" value="CXC_dom"/>
</dbReference>
<dbReference type="InterPro" id="IPR045318">
    <property type="entry name" value="EZH1/2-like"/>
</dbReference>
<accession>A0A0D2PC61</accession>
<proteinExistence type="predicted"/>
<keyword evidence="11" id="KW-1185">Reference proteome</keyword>
<comment type="catalytic activity">
    <reaction evidence="6">
        <text>L-lysyl(27)-[histone H3] + 3 S-adenosyl-L-methionine = N(6),N(6),N(6)-trimethyl-L-lysyl(27)-[histone H3] + 3 S-adenosyl-L-homocysteine + 3 H(+)</text>
        <dbReference type="Rhea" id="RHEA:60292"/>
        <dbReference type="Rhea" id="RHEA-COMP:15535"/>
        <dbReference type="Rhea" id="RHEA-COMP:15548"/>
        <dbReference type="ChEBI" id="CHEBI:15378"/>
        <dbReference type="ChEBI" id="CHEBI:29969"/>
        <dbReference type="ChEBI" id="CHEBI:57856"/>
        <dbReference type="ChEBI" id="CHEBI:59789"/>
        <dbReference type="ChEBI" id="CHEBI:61961"/>
        <dbReference type="EC" id="2.1.1.356"/>
    </reaction>
</comment>
<dbReference type="Pfam" id="PF00856">
    <property type="entry name" value="SET"/>
    <property type="match status" value="1"/>
</dbReference>
<dbReference type="InterPro" id="IPR033467">
    <property type="entry name" value="Tesmin/TSO1-like_CXC"/>
</dbReference>
<dbReference type="GO" id="GO:0140951">
    <property type="term" value="F:histone H3K27 trimethyltransferase activity"/>
    <property type="evidence" value="ECO:0007669"/>
    <property type="project" value="UniProtKB-EC"/>
</dbReference>
<evidence type="ECO:0000259" key="8">
    <source>
        <dbReference type="PROSITE" id="PS50280"/>
    </source>
</evidence>
<gene>
    <name evidence="10" type="ORF">HYPSUDRAFT_45906</name>
</gene>
<dbReference type="SMART" id="SM01114">
    <property type="entry name" value="CXC"/>
    <property type="match status" value="1"/>
</dbReference>
<dbReference type="GO" id="GO:0003682">
    <property type="term" value="F:chromatin binding"/>
    <property type="evidence" value="ECO:0007669"/>
    <property type="project" value="TreeGrafter"/>
</dbReference>
<feature type="region of interest" description="Disordered" evidence="7">
    <location>
        <begin position="1"/>
        <end position="25"/>
    </location>
</feature>
<dbReference type="PROSITE" id="PS50280">
    <property type="entry name" value="SET"/>
    <property type="match status" value="1"/>
</dbReference>
<dbReference type="PROSITE" id="PS51633">
    <property type="entry name" value="CXC"/>
    <property type="match status" value="1"/>
</dbReference>
<dbReference type="OMA" id="YESCTPI"/>
<evidence type="ECO:0000256" key="2">
    <source>
        <dbReference type="ARBA" id="ARBA00022679"/>
    </source>
</evidence>
<evidence type="ECO:0000256" key="6">
    <source>
        <dbReference type="ARBA" id="ARBA00048568"/>
    </source>
</evidence>
<dbReference type="GO" id="GO:0031507">
    <property type="term" value="P:heterochromatin formation"/>
    <property type="evidence" value="ECO:0007669"/>
    <property type="project" value="TreeGrafter"/>
</dbReference>
<keyword evidence="3" id="KW-0949">S-adenosyl-L-methionine</keyword>
<dbReference type="STRING" id="945553.A0A0D2PC61"/>
<dbReference type="EMBL" id="KN817597">
    <property type="protein sequence ID" value="KJA17890.1"/>
    <property type="molecule type" value="Genomic_DNA"/>
</dbReference>
<evidence type="ECO:0000256" key="3">
    <source>
        <dbReference type="ARBA" id="ARBA00022691"/>
    </source>
</evidence>
<evidence type="ECO:0000256" key="4">
    <source>
        <dbReference type="ARBA" id="ARBA00023015"/>
    </source>
</evidence>
<reference evidence="11" key="1">
    <citation type="submission" date="2014-04" db="EMBL/GenBank/DDBJ databases">
        <title>Evolutionary Origins and Diversification of the Mycorrhizal Mutualists.</title>
        <authorList>
            <consortium name="DOE Joint Genome Institute"/>
            <consortium name="Mycorrhizal Genomics Consortium"/>
            <person name="Kohler A."/>
            <person name="Kuo A."/>
            <person name="Nagy L.G."/>
            <person name="Floudas D."/>
            <person name="Copeland A."/>
            <person name="Barry K.W."/>
            <person name="Cichocki N."/>
            <person name="Veneault-Fourrey C."/>
            <person name="LaButti K."/>
            <person name="Lindquist E.A."/>
            <person name="Lipzen A."/>
            <person name="Lundell T."/>
            <person name="Morin E."/>
            <person name="Murat C."/>
            <person name="Riley R."/>
            <person name="Ohm R."/>
            <person name="Sun H."/>
            <person name="Tunlid A."/>
            <person name="Henrissat B."/>
            <person name="Grigoriev I.V."/>
            <person name="Hibbett D.S."/>
            <person name="Martin F."/>
        </authorList>
    </citation>
    <scope>NUCLEOTIDE SEQUENCE [LARGE SCALE GENOMIC DNA]</scope>
    <source>
        <strain evidence="11">FD-334 SS-4</strain>
    </source>
</reference>
<keyword evidence="1" id="KW-0489">Methyltransferase</keyword>
<evidence type="ECO:0000313" key="10">
    <source>
        <dbReference type="EMBL" id="KJA17890.1"/>
    </source>
</evidence>
<keyword evidence="4" id="KW-0805">Transcription regulation</keyword>
<sequence>MPTDTAGMTPVPDSQPDAGGSVPTPPVTTIAALVRTVYESLWDDYSAWHIQDSQNTLANLARPVPRAPKVEHARAAPVLETPSLDVLDEDDAFEITDFDDEGAVANTYLGPNIKIDSVGLLDAVKPYPQYDACTSISRNIMKGDDSEYLPFFPFSDDPDYEFEFDNGNHKYFAWQKPYVGPDTQAVVVEAYKVLLVECGLSTEQIDKTRILPLTSTEVYKLIAERKFPSWRSMNTCRPLLPPRDNAMSPRETLNYFLERFCNNLNCVTSFCTTHLQTRIPAPVAPKIDPENLGEAVSDPCGRNCFMYPTSSDASIGTLWTPTDIETLHVTLDYAPDTLPCDLAVIVRKPCHEVFRQRKAYVSPAPPPERTVRTTSTNLTFDMRDARNRKMATRLPCQHAGPCDARSGCACVLTRASCQTRCGCAKTCGRRWKGCTCARSARLCGTRHCSCFRAYVECDPELCIACEAKDVNSNMCRNVSIQRGKTKRTEVRESKWGLGLFIVEPCAKNELIAEYVGELIYNPTVRSRAGVSTHKARSYIFDLNRRIAIDGAHAGNVTRYINHDSEHANCNTAVCWVNGDHRIAVCAARKLVEGEELFIDYGAGFFKSTSAAGSNTNNPLNQR</sequence>
<evidence type="ECO:0008006" key="12">
    <source>
        <dbReference type="Google" id="ProtNLM"/>
    </source>
</evidence>
<dbReference type="SUPFAM" id="SSF82199">
    <property type="entry name" value="SET domain"/>
    <property type="match status" value="1"/>
</dbReference>
<evidence type="ECO:0000313" key="11">
    <source>
        <dbReference type="Proteomes" id="UP000054270"/>
    </source>
</evidence>
<dbReference type="OrthoDB" id="6141102at2759"/>
<evidence type="ECO:0000259" key="9">
    <source>
        <dbReference type="PROSITE" id="PS51633"/>
    </source>
</evidence>
<dbReference type="SMART" id="SM00317">
    <property type="entry name" value="SET"/>
    <property type="match status" value="1"/>
</dbReference>
<dbReference type="Pfam" id="PF18264">
    <property type="entry name" value="preSET_CXC"/>
    <property type="match status" value="1"/>
</dbReference>
<dbReference type="AlphaFoldDB" id="A0A0D2PC61"/>
<keyword evidence="5" id="KW-0804">Transcription</keyword>
<dbReference type="InterPro" id="IPR046341">
    <property type="entry name" value="SET_dom_sf"/>
</dbReference>
<dbReference type="InterPro" id="IPR041355">
    <property type="entry name" value="Pre-SET_CXC"/>
</dbReference>
<feature type="domain" description="CXC" evidence="9">
    <location>
        <begin position="376"/>
        <end position="484"/>
    </location>
</feature>
<dbReference type="InterPro" id="IPR001214">
    <property type="entry name" value="SET_dom"/>
</dbReference>
<organism evidence="10 11">
    <name type="scientific">Hypholoma sublateritium (strain FD-334 SS-4)</name>
    <dbReference type="NCBI Taxonomy" id="945553"/>
    <lineage>
        <taxon>Eukaryota</taxon>
        <taxon>Fungi</taxon>
        <taxon>Dikarya</taxon>
        <taxon>Basidiomycota</taxon>
        <taxon>Agaricomycotina</taxon>
        <taxon>Agaricomycetes</taxon>
        <taxon>Agaricomycetidae</taxon>
        <taxon>Agaricales</taxon>
        <taxon>Agaricineae</taxon>
        <taxon>Strophariaceae</taxon>
        <taxon>Hypholoma</taxon>
    </lineage>
</organism>